<protein>
    <submittedName>
        <fullName evidence="1">Uncharacterized protein</fullName>
    </submittedName>
</protein>
<dbReference type="EMBL" id="JAPFFF010000021">
    <property type="protein sequence ID" value="KAK8853980.1"/>
    <property type="molecule type" value="Genomic_DNA"/>
</dbReference>
<comment type="caution">
    <text evidence="1">The sequence shown here is derived from an EMBL/GenBank/DDBJ whole genome shotgun (WGS) entry which is preliminary data.</text>
</comment>
<evidence type="ECO:0000313" key="1">
    <source>
        <dbReference type="EMBL" id="KAK8853980.1"/>
    </source>
</evidence>
<organism evidence="1 2">
    <name type="scientific">Tritrichomonas musculus</name>
    <dbReference type="NCBI Taxonomy" id="1915356"/>
    <lineage>
        <taxon>Eukaryota</taxon>
        <taxon>Metamonada</taxon>
        <taxon>Parabasalia</taxon>
        <taxon>Tritrichomonadida</taxon>
        <taxon>Tritrichomonadidae</taxon>
        <taxon>Tritrichomonas</taxon>
    </lineage>
</organism>
<proteinExistence type="predicted"/>
<reference evidence="1 2" key="1">
    <citation type="submission" date="2024-04" db="EMBL/GenBank/DDBJ databases">
        <title>Tritrichomonas musculus Genome.</title>
        <authorList>
            <person name="Alves-Ferreira E."/>
            <person name="Grigg M."/>
            <person name="Lorenzi H."/>
            <person name="Galac M."/>
        </authorList>
    </citation>
    <scope>NUCLEOTIDE SEQUENCE [LARGE SCALE GENOMIC DNA]</scope>
    <source>
        <strain evidence="1 2">EAF2021</strain>
    </source>
</reference>
<sequence length="655" mass="76467">MVKILVDKSEYCNLYKTISQLKRQVSVLQSTLRLFKVQNQKYLEWKNNFIDFIDKKQNEMKFGKEYDENNEILLDLLNNEHKEYPFYTPETLSLSNELYSFSPKYYEILCKWMPFPAESYIKNYQEAQLRDIPKMLTDCSMVKEIINHYKTVINCKKSDKLTACLAVDALYFTPEVKIDENNIIQGFLFSDKEKSNLPKNLNQKFTKQPKLFEAFVSRYFKKIIKAGFVFQLQLYDATFPTCVIHIEPSIDGKSNQKIVDLLKFFRKELKDLNIIVKSFAFDGDNAYSQLHSNFYYSYIYSTIEKQTISFHASVIRAVCDFLHLIKRLRYRILGARIHGSFDLNSPFIDMSIIQKILVYLPTVVFDNNKYTKMHDKPPLALFSPRCFLDIFNKKLFVAAAFWFPICCGIFGIDFPNISRKLRSFFLECAFWFLVLYRKISDNSKTELNQKKRGEKIDLVFYDNSLLIEFTNTIYSQIQLLTIEKKFSFNSDSSMPLEHKFGHARVRACDVHTLGRFTKIIAKFQTFEMQADQIKIPGRSSFGQFVDDDDDGQNYKPNEIEIMNSASYQPLDIATSFLNLAGFNIEPKTDNNDEAYWFAAILDEFFDEEKAQKKTRRPFTWNKAFLGVGGASRAAKLIHTQGGSKIAINLNSKPKK</sequence>
<keyword evidence="2" id="KW-1185">Reference proteome</keyword>
<accession>A0ABR2HWH1</accession>
<evidence type="ECO:0000313" key="2">
    <source>
        <dbReference type="Proteomes" id="UP001470230"/>
    </source>
</evidence>
<name>A0ABR2HWH1_9EUKA</name>
<dbReference type="Proteomes" id="UP001470230">
    <property type="component" value="Unassembled WGS sequence"/>
</dbReference>
<gene>
    <name evidence="1" type="ORF">M9Y10_016529</name>
</gene>